<name>A0A7H8QL00_TALRU</name>
<keyword evidence="2" id="KW-1185">Reference proteome</keyword>
<sequence>MARQRNVFTLDQIESELGYTIHSLNDYSCEGSFYSNLSPVSSDAYTTAQTEIDTYAAQKLQGAALHHELVDLGRLPRVITMGGKTVDIQRKNNTGQHCFAVRVRHKSGFCLPLKLSESETSRLMMVKNFMVDNQYEPVSIFFRLPRELRDKIYGFCTSNGEWKIGDTSTFNSTTFPGAIGDPTGFFFPLATSTSVLQLSKQIRQEALPIAYRKTRFRLDDIDDFIKVAISIGEIGRANIESLEFSWESGQSVLLLQQQQHQIEEDKSSSDIIDDNSSKLPSLHVLRGIQLLKECSRLKNLRIWLENELVSRTSFVDLQKDPGIRGLSSIRGIKRVEINILNIPCEPLGQYEIVKWLRTKMESTDDEIR</sequence>
<dbReference type="RefSeq" id="XP_035340773.1">
    <property type="nucleotide sequence ID" value="XM_035484880.1"/>
</dbReference>
<evidence type="ECO:0000313" key="2">
    <source>
        <dbReference type="Proteomes" id="UP000509510"/>
    </source>
</evidence>
<dbReference type="GeneID" id="55989192"/>
<protein>
    <submittedName>
        <fullName evidence="1">Uncharacterized protein</fullName>
    </submittedName>
</protein>
<gene>
    <name evidence="1" type="ORF">TRUGW13939_01682</name>
</gene>
<evidence type="ECO:0000313" key="1">
    <source>
        <dbReference type="EMBL" id="QKX54594.1"/>
    </source>
</evidence>
<accession>A0A7H8QL00</accession>
<reference evidence="2" key="1">
    <citation type="submission" date="2020-06" db="EMBL/GenBank/DDBJ databases">
        <title>A chromosome-scale genome assembly of Talaromyces rugulosus W13939.</title>
        <authorList>
            <person name="Wang B."/>
            <person name="Guo L."/>
            <person name="Ye K."/>
            <person name="Wang L."/>
        </authorList>
    </citation>
    <scope>NUCLEOTIDE SEQUENCE [LARGE SCALE GENOMIC DNA]</scope>
    <source>
        <strain evidence="2">W13939</strain>
    </source>
</reference>
<organism evidence="1 2">
    <name type="scientific">Talaromyces rugulosus</name>
    <name type="common">Penicillium rugulosum</name>
    <dbReference type="NCBI Taxonomy" id="121627"/>
    <lineage>
        <taxon>Eukaryota</taxon>
        <taxon>Fungi</taxon>
        <taxon>Dikarya</taxon>
        <taxon>Ascomycota</taxon>
        <taxon>Pezizomycotina</taxon>
        <taxon>Eurotiomycetes</taxon>
        <taxon>Eurotiomycetidae</taxon>
        <taxon>Eurotiales</taxon>
        <taxon>Trichocomaceae</taxon>
        <taxon>Talaromyces</taxon>
        <taxon>Talaromyces sect. Islandici</taxon>
    </lineage>
</organism>
<dbReference type="Proteomes" id="UP000509510">
    <property type="component" value="Chromosome I"/>
</dbReference>
<dbReference type="PANTHER" id="PTHR42085:SF2">
    <property type="entry name" value="F-BOX DOMAIN-CONTAINING PROTEIN"/>
    <property type="match status" value="1"/>
</dbReference>
<dbReference type="PANTHER" id="PTHR42085">
    <property type="entry name" value="F-BOX DOMAIN-CONTAINING PROTEIN"/>
    <property type="match status" value="1"/>
</dbReference>
<dbReference type="KEGG" id="trg:TRUGW13939_01682"/>
<proteinExistence type="predicted"/>
<dbReference type="InterPro" id="IPR038883">
    <property type="entry name" value="AN11006-like"/>
</dbReference>
<dbReference type="AlphaFoldDB" id="A0A7H8QL00"/>
<dbReference type="EMBL" id="CP055898">
    <property type="protein sequence ID" value="QKX54594.1"/>
    <property type="molecule type" value="Genomic_DNA"/>
</dbReference>
<dbReference type="OrthoDB" id="5413827at2759"/>